<comment type="caution">
    <text evidence="2">The sequence shown here is derived from an EMBL/GenBank/DDBJ whole genome shotgun (WGS) entry which is preliminary data.</text>
</comment>
<dbReference type="PANTHER" id="PTHR43798:SF5">
    <property type="entry name" value="MONOACYLGLYCEROL LIPASE ABHD6"/>
    <property type="match status" value="1"/>
</dbReference>
<keyword evidence="3" id="KW-1185">Reference proteome</keyword>
<name>A0A4R6G5C5_9BURK</name>
<dbReference type="InterPro" id="IPR029058">
    <property type="entry name" value="AB_hydrolase_fold"/>
</dbReference>
<accession>A0A4R6G5C5</accession>
<dbReference type="Proteomes" id="UP000294737">
    <property type="component" value="Unassembled WGS sequence"/>
</dbReference>
<dbReference type="SUPFAM" id="SSF53474">
    <property type="entry name" value="alpha/beta-Hydrolases"/>
    <property type="match status" value="1"/>
</dbReference>
<reference evidence="2 3" key="1">
    <citation type="submission" date="2019-03" db="EMBL/GenBank/DDBJ databases">
        <title>Genomic Encyclopedia of Type Strains, Phase IV (KMG-IV): sequencing the most valuable type-strain genomes for metagenomic binning, comparative biology and taxonomic classification.</title>
        <authorList>
            <person name="Goeker M."/>
        </authorList>
    </citation>
    <scope>NUCLEOTIDE SEQUENCE [LARGE SCALE GENOMIC DNA]</scope>
    <source>
        <strain evidence="2 3">DSM 18555</strain>
    </source>
</reference>
<evidence type="ECO:0000259" key="1">
    <source>
        <dbReference type="Pfam" id="PF00561"/>
    </source>
</evidence>
<sequence length="308" mass="33717">MTITAHPHNPAKALFPDSDSLLIDTDVGVQIHARVFGEGPPLLLLHGHPQTHAIWHRVAPTLAANFTLVLADLRGYGDSSKPQGDADHGNYSKRTMALDMLRVMQALGHERFAVLAHDRGARVAHRLAVDHPASVSRLVTLDIAPTLAMYEQTSQAFARAYWHWFFLIQAAPLPERLIEADPAAYIRDVMGRRHAGLAPFDPRALAEYMRAMALPGAAHGLCEDYRAAAAIDLVHEQADRDTGHKMSQPLLALWGAEGVAQRCFDTLAEWHRVASDVRGQALACGHYIPEEAPDALLAQALPFLKATS</sequence>
<dbReference type="PANTHER" id="PTHR43798">
    <property type="entry name" value="MONOACYLGLYCEROL LIPASE"/>
    <property type="match status" value="1"/>
</dbReference>
<dbReference type="InterPro" id="IPR000073">
    <property type="entry name" value="AB_hydrolase_1"/>
</dbReference>
<proteinExistence type="predicted"/>
<organism evidence="2 3">
    <name type="scientific">Herminiimonas fonticola</name>
    <dbReference type="NCBI Taxonomy" id="303380"/>
    <lineage>
        <taxon>Bacteria</taxon>
        <taxon>Pseudomonadati</taxon>
        <taxon>Pseudomonadota</taxon>
        <taxon>Betaproteobacteria</taxon>
        <taxon>Burkholderiales</taxon>
        <taxon>Oxalobacteraceae</taxon>
        <taxon>Herminiimonas</taxon>
    </lineage>
</organism>
<evidence type="ECO:0000313" key="2">
    <source>
        <dbReference type="EMBL" id="TDN89622.1"/>
    </source>
</evidence>
<dbReference type="RefSeq" id="WP_241523130.1">
    <property type="nucleotide sequence ID" value="NZ_PTLZ01000005.1"/>
</dbReference>
<dbReference type="EMBL" id="SNWF01000005">
    <property type="protein sequence ID" value="TDN89622.1"/>
    <property type="molecule type" value="Genomic_DNA"/>
</dbReference>
<dbReference type="InterPro" id="IPR050266">
    <property type="entry name" value="AB_hydrolase_sf"/>
</dbReference>
<evidence type="ECO:0000313" key="3">
    <source>
        <dbReference type="Proteomes" id="UP000294737"/>
    </source>
</evidence>
<dbReference type="GO" id="GO:0046464">
    <property type="term" value="P:acylglycerol catabolic process"/>
    <property type="evidence" value="ECO:0007669"/>
    <property type="project" value="TreeGrafter"/>
</dbReference>
<dbReference type="GO" id="GO:0047372">
    <property type="term" value="F:monoacylglycerol lipase activity"/>
    <property type="evidence" value="ECO:0007669"/>
    <property type="project" value="TreeGrafter"/>
</dbReference>
<dbReference type="Pfam" id="PF00561">
    <property type="entry name" value="Abhydrolase_1"/>
    <property type="match status" value="1"/>
</dbReference>
<protein>
    <submittedName>
        <fullName evidence="2">Haloacetate dehalogenase</fullName>
    </submittedName>
</protein>
<dbReference type="GO" id="GO:0016020">
    <property type="term" value="C:membrane"/>
    <property type="evidence" value="ECO:0007669"/>
    <property type="project" value="TreeGrafter"/>
</dbReference>
<dbReference type="AlphaFoldDB" id="A0A4R6G5C5"/>
<feature type="domain" description="AB hydrolase-1" evidence="1">
    <location>
        <begin position="40"/>
        <end position="255"/>
    </location>
</feature>
<dbReference type="Gene3D" id="3.40.50.1820">
    <property type="entry name" value="alpha/beta hydrolase"/>
    <property type="match status" value="1"/>
</dbReference>
<gene>
    <name evidence="2" type="ORF">EV677_1681</name>
</gene>